<evidence type="ECO:0000313" key="2">
    <source>
        <dbReference type="Proteomes" id="UP001160148"/>
    </source>
</evidence>
<dbReference type="Proteomes" id="UP001160148">
    <property type="component" value="Unassembled WGS sequence"/>
</dbReference>
<evidence type="ECO:0000313" key="1">
    <source>
        <dbReference type="EMBL" id="CAI6354459.1"/>
    </source>
</evidence>
<dbReference type="AlphaFoldDB" id="A0AAV0WF97"/>
<protein>
    <recommendedName>
        <fullName evidence="3">Reverse transcriptase</fullName>
    </recommendedName>
</protein>
<organism evidence="1 2">
    <name type="scientific">Macrosiphum euphorbiae</name>
    <name type="common">potato aphid</name>
    <dbReference type="NCBI Taxonomy" id="13131"/>
    <lineage>
        <taxon>Eukaryota</taxon>
        <taxon>Metazoa</taxon>
        <taxon>Ecdysozoa</taxon>
        <taxon>Arthropoda</taxon>
        <taxon>Hexapoda</taxon>
        <taxon>Insecta</taxon>
        <taxon>Pterygota</taxon>
        <taxon>Neoptera</taxon>
        <taxon>Paraneoptera</taxon>
        <taxon>Hemiptera</taxon>
        <taxon>Sternorrhyncha</taxon>
        <taxon>Aphidomorpha</taxon>
        <taxon>Aphidoidea</taxon>
        <taxon>Aphididae</taxon>
        <taxon>Macrosiphini</taxon>
        <taxon>Macrosiphum</taxon>
    </lineage>
</organism>
<name>A0AAV0WF97_9HEMI</name>
<sequence length="137" mass="15336">MMHQHRQSEWTTYLASLRPRDPKVYKLNKSLINRRPPDRPLNSPQGPVFDAPGQAELFAANLVVQFNCPEGTPSTNDLVTSSIRTLHSAAKSRIQPVSPGEVQLIVKRLPRNKAPGPDSISNMALRHFSDKTLLVQF</sequence>
<proteinExistence type="predicted"/>
<evidence type="ECO:0008006" key="3">
    <source>
        <dbReference type="Google" id="ProtNLM"/>
    </source>
</evidence>
<reference evidence="1 2" key="1">
    <citation type="submission" date="2023-01" db="EMBL/GenBank/DDBJ databases">
        <authorList>
            <person name="Whitehead M."/>
        </authorList>
    </citation>
    <scope>NUCLEOTIDE SEQUENCE [LARGE SCALE GENOMIC DNA]</scope>
</reference>
<gene>
    <name evidence="1" type="ORF">MEUPH1_LOCUS10459</name>
</gene>
<comment type="caution">
    <text evidence="1">The sequence shown here is derived from an EMBL/GenBank/DDBJ whole genome shotgun (WGS) entry which is preliminary data.</text>
</comment>
<accession>A0AAV0WF97</accession>
<keyword evidence="2" id="KW-1185">Reference proteome</keyword>
<dbReference type="EMBL" id="CARXXK010000002">
    <property type="protein sequence ID" value="CAI6354459.1"/>
    <property type="molecule type" value="Genomic_DNA"/>
</dbReference>